<sequence>MLAESLAALAAAGGAAVVQAAGTDAWEGLRSRLARWFGRGDVQRERAALERLDRTAEALAAAGPDEEAIRRTSARHEALWQARLASRLDSLGEDEREASVRDLQALLPGGNARGAVGGNTFHGPTAIQTGDFGRQENHFGRDA</sequence>
<organism evidence="2 3">
    <name type="scientific">Kitasatospora arboriphila</name>
    <dbReference type="NCBI Taxonomy" id="258052"/>
    <lineage>
        <taxon>Bacteria</taxon>
        <taxon>Bacillati</taxon>
        <taxon>Actinomycetota</taxon>
        <taxon>Actinomycetes</taxon>
        <taxon>Kitasatosporales</taxon>
        <taxon>Streptomycetaceae</taxon>
        <taxon>Kitasatospora</taxon>
    </lineage>
</organism>
<name>A0ABN1TZ05_9ACTN</name>
<keyword evidence="3" id="KW-1185">Reference proteome</keyword>
<comment type="caution">
    <text evidence="2">The sequence shown here is derived from an EMBL/GenBank/DDBJ whole genome shotgun (WGS) entry which is preliminary data.</text>
</comment>
<feature type="compositionally biased region" description="Basic and acidic residues" evidence="1">
    <location>
        <begin position="133"/>
        <end position="143"/>
    </location>
</feature>
<dbReference type="Proteomes" id="UP001499987">
    <property type="component" value="Unassembled WGS sequence"/>
</dbReference>
<feature type="region of interest" description="Disordered" evidence="1">
    <location>
        <begin position="120"/>
        <end position="143"/>
    </location>
</feature>
<dbReference type="EMBL" id="BAAALD010000069">
    <property type="protein sequence ID" value="GAA1107255.1"/>
    <property type="molecule type" value="Genomic_DNA"/>
</dbReference>
<accession>A0ABN1TZ05</accession>
<protein>
    <submittedName>
        <fullName evidence="2">Uncharacterized protein</fullName>
    </submittedName>
</protein>
<evidence type="ECO:0000256" key="1">
    <source>
        <dbReference type="SAM" id="MobiDB-lite"/>
    </source>
</evidence>
<reference evidence="2 3" key="1">
    <citation type="journal article" date="2019" name="Int. J. Syst. Evol. Microbiol.">
        <title>The Global Catalogue of Microorganisms (GCM) 10K type strain sequencing project: providing services to taxonomists for standard genome sequencing and annotation.</title>
        <authorList>
            <consortium name="The Broad Institute Genomics Platform"/>
            <consortium name="The Broad Institute Genome Sequencing Center for Infectious Disease"/>
            <person name="Wu L."/>
            <person name="Ma J."/>
        </authorList>
    </citation>
    <scope>NUCLEOTIDE SEQUENCE [LARGE SCALE GENOMIC DNA]</scope>
    <source>
        <strain evidence="2 3">JCM 13002</strain>
    </source>
</reference>
<gene>
    <name evidence="2" type="ORF">GCM10009663_56530</name>
</gene>
<proteinExistence type="predicted"/>
<evidence type="ECO:0000313" key="3">
    <source>
        <dbReference type="Proteomes" id="UP001499987"/>
    </source>
</evidence>
<evidence type="ECO:0000313" key="2">
    <source>
        <dbReference type="EMBL" id="GAA1107255.1"/>
    </source>
</evidence>